<feature type="transmembrane region" description="Helical" evidence="5">
    <location>
        <begin position="20"/>
        <end position="45"/>
    </location>
</feature>
<dbReference type="GO" id="GO:0098542">
    <property type="term" value="P:defense response to other organism"/>
    <property type="evidence" value="ECO:0007669"/>
    <property type="project" value="InterPro"/>
</dbReference>
<evidence type="ECO:0000256" key="4">
    <source>
        <dbReference type="ARBA" id="ARBA00023136"/>
    </source>
</evidence>
<evidence type="ECO:0000259" key="6">
    <source>
        <dbReference type="Pfam" id="PF03168"/>
    </source>
</evidence>
<dbReference type="Proteomes" id="UP000326939">
    <property type="component" value="Chromosome 9"/>
</dbReference>
<protein>
    <recommendedName>
        <fullName evidence="6">Late embryogenesis abundant protein LEA-2 subgroup domain-containing protein</fullName>
    </recommendedName>
</protein>
<reference evidence="8" key="1">
    <citation type="journal article" date="2019" name="Gigascience">
        <title>De novo genome assembly of the endangered Acer yangbiense, a plant species with extremely small populations endemic to Yunnan Province, China.</title>
        <authorList>
            <person name="Yang J."/>
            <person name="Wariss H.M."/>
            <person name="Tao L."/>
            <person name="Zhang R."/>
            <person name="Yun Q."/>
            <person name="Hollingsworth P."/>
            <person name="Dao Z."/>
            <person name="Luo G."/>
            <person name="Guo H."/>
            <person name="Ma Y."/>
            <person name="Sun W."/>
        </authorList>
    </citation>
    <scope>NUCLEOTIDE SEQUENCE [LARGE SCALE GENOMIC DNA]</scope>
    <source>
        <strain evidence="8">cv. br00</strain>
    </source>
</reference>
<keyword evidence="3 5" id="KW-1133">Transmembrane helix</keyword>
<evidence type="ECO:0000256" key="2">
    <source>
        <dbReference type="ARBA" id="ARBA00022692"/>
    </source>
</evidence>
<evidence type="ECO:0000256" key="5">
    <source>
        <dbReference type="SAM" id="Phobius"/>
    </source>
</evidence>
<dbReference type="Pfam" id="PF03168">
    <property type="entry name" value="LEA_2"/>
    <property type="match status" value="1"/>
</dbReference>
<comment type="subcellular location">
    <subcellularLocation>
        <location evidence="1">Membrane</location>
        <topology evidence="1">Single-pass membrane protein</topology>
    </subcellularLocation>
</comment>
<dbReference type="EMBL" id="VDCV01000009">
    <property type="protein sequence ID" value="KAB5540615.1"/>
    <property type="molecule type" value="Genomic_DNA"/>
</dbReference>
<dbReference type="AlphaFoldDB" id="A0A5N5LD31"/>
<gene>
    <name evidence="7" type="ORF">DKX38_013589</name>
</gene>
<dbReference type="PANTHER" id="PTHR31234:SF39">
    <property type="entry name" value="HARPIN-INDUCED PROTEIN 1 CONTAINING PROTEIN, EXPRESSED"/>
    <property type="match status" value="1"/>
</dbReference>
<dbReference type="GO" id="GO:0005886">
    <property type="term" value="C:plasma membrane"/>
    <property type="evidence" value="ECO:0007669"/>
    <property type="project" value="TreeGrafter"/>
</dbReference>
<comment type="caution">
    <text evidence="7">The sequence shown here is derived from an EMBL/GenBank/DDBJ whole genome shotgun (WGS) entry which is preliminary data.</text>
</comment>
<dbReference type="InterPro" id="IPR004864">
    <property type="entry name" value="LEA_2"/>
</dbReference>
<proteinExistence type="predicted"/>
<name>A0A5N5LD31_9ROSI</name>
<evidence type="ECO:0000313" key="7">
    <source>
        <dbReference type="EMBL" id="KAB5540615.1"/>
    </source>
</evidence>
<evidence type="ECO:0000313" key="8">
    <source>
        <dbReference type="Proteomes" id="UP000326939"/>
    </source>
</evidence>
<sequence length="490" mass="54658">MANSAPPPPPATPSPASKLVRIIAVVILALIVLVGLAVLITWLAVKPKQLVFRIDNASARDFSLKNDHLNATFAFLIKAHNPNGRISVYYGPAEVSAAYDGQTVAFNTLAPFRQPRRNVTRLAATLVARDVALPRDVSTDLAVQKKSGNIGLVVRIKARIRFKVGIFKLKHRTLRVSCSPVKVRMPVFKNFETTTCDLDWRILSNFIGEFQWNLLSFFSDSLEIPRHAYSVGELTVAVSFPTIPFQLSTLYQHMYFVGELTIAVTFAVMFSQISRIYRQNKVVIELEFECSITCGKSSGPDWMSDDGTVVGVVEGRLSESVLVSGVLTAKTLGSVVPEWISDEVSCDDWAYANEARFEQVEFTLGVLDLDLALLKDKPDPLTDNSTPEEKTLFNTWERSDRLSIMFLRMTIASNIKTSLPKPENAKDYMKAIEERFKTADKSLAGKLMADLTTIKFDGTRSMHEHVIEMTNLAANWDKAQFRPEKGTTQI</sequence>
<dbReference type="InterPro" id="IPR044839">
    <property type="entry name" value="NDR1-like"/>
</dbReference>
<feature type="domain" description="Late embryogenesis abundant protein LEA-2 subgroup" evidence="6">
    <location>
        <begin position="78"/>
        <end position="178"/>
    </location>
</feature>
<keyword evidence="2 5" id="KW-0812">Transmembrane</keyword>
<accession>A0A5N5LD31</accession>
<feature type="transmembrane region" description="Helical" evidence="5">
    <location>
        <begin position="253"/>
        <end position="271"/>
    </location>
</feature>
<dbReference type="PANTHER" id="PTHR31234">
    <property type="entry name" value="LATE EMBRYOGENESIS ABUNDANT (LEA) HYDROXYPROLINE-RICH GLYCOPROTEIN FAMILY"/>
    <property type="match status" value="1"/>
</dbReference>
<evidence type="ECO:0000256" key="3">
    <source>
        <dbReference type="ARBA" id="ARBA00022989"/>
    </source>
</evidence>
<organism evidence="7 8">
    <name type="scientific">Salix brachista</name>
    <dbReference type="NCBI Taxonomy" id="2182728"/>
    <lineage>
        <taxon>Eukaryota</taxon>
        <taxon>Viridiplantae</taxon>
        <taxon>Streptophyta</taxon>
        <taxon>Embryophyta</taxon>
        <taxon>Tracheophyta</taxon>
        <taxon>Spermatophyta</taxon>
        <taxon>Magnoliopsida</taxon>
        <taxon>eudicotyledons</taxon>
        <taxon>Gunneridae</taxon>
        <taxon>Pentapetalae</taxon>
        <taxon>rosids</taxon>
        <taxon>fabids</taxon>
        <taxon>Malpighiales</taxon>
        <taxon>Salicaceae</taxon>
        <taxon>Saliceae</taxon>
        <taxon>Salix</taxon>
    </lineage>
</organism>
<keyword evidence="4 5" id="KW-0472">Membrane</keyword>
<keyword evidence="8" id="KW-1185">Reference proteome</keyword>
<evidence type="ECO:0000256" key="1">
    <source>
        <dbReference type="ARBA" id="ARBA00004167"/>
    </source>
</evidence>